<dbReference type="AlphaFoldDB" id="A0ABD1N254"/>
<evidence type="ECO:0000313" key="2">
    <source>
        <dbReference type="EMBL" id="KAL2341718.1"/>
    </source>
</evidence>
<gene>
    <name evidence="2" type="ORF">Fmac_009658</name>
</gene>
<feature type="region of interest" description="Disordered" evidence="1">
    <location>
        <begin position="37"/>
        <end position="63"/>
    </location>
</feature>
<feature type="compositionally biased region" description="Basic and acidic residues" evidence="1">
    <location>
        <begin position="37"/>
        <end position="47"/>
    </location>
</feature>
<reference evidence="2 3" key="1">
    <citation type="submission" date="2024-08" db="EMBL/GenBank/DDBJ databases">
        <title>Insights into the chromosomal genome structure of Flemingia macrophylla.</title>
        <authorList>
            <person name="Ding Y."/>
            <person name="Zhao Y."/>
            <person name="Bi W."/>
            <person name="Wu M."/>
            <person name="Zhao G."/>
            <person name="Gong Y."/>
            <person name="Li W."/>
            <person name="Zhang P."/>
        </authorList>
    </citation>
    <scope>NUCLEOTIDE SEQUENCE [LARGE SCALE GENOMIC DNA]</scope>
    <source>
        <strain evidence="2">DYQJB</strain>
        <tissue evidence="2">Leaf</tissue>
    </source>
</reference>
<organism evidence="2 3">
    <name type="scientific">Flemingia macrophylla</name>
    <dbReference type="NCBI Taxonomy" id="520843"/>
    <lineage>
        <taxon>Eukaryota</taxon>
        <taxon>Viridiplantae</taxon>
        <taxon>Streptophyta</taxon>
        <taxon>Embryophyta</taxon>
        <taxon>Tracheophyta</taxon>
        <taxon>Spermatophyta</taxon>
        <taxon>Magnoliopsida</taxon>
        <taxon>eudicotyledons</taxon>
        <taxon>Gunneridae</taxon>
        <taxon>Pentapetalae</taxon>
        <taxon>rosids</taxon>
        <taxon>fabids</taxon>
        <taxon>Fabales</taxon>
        <taxon>Fabaceae</taxon>
        <taxon>Papilionoideae</taxon>
        <taxon>50 kb inversion clade</taxon>
        <taxon>NPAAA clade</taxon>
        <taxon>indigoferoid/millettioid clade</taxon>
        <taxon>Phaseoleae</taxon>
        <taxon>Flemingia</taxon>
    </lineage>
</organism>
<accession>A0ABD1N254</accession>
<comment type="caution">
    <text evidence="2">The sequence shown here is derived from an EMBL/GenBank/DDBJ whole genome shotgun (WGS) entry which is preliminary data.</text>
</comment>
<dbReference type="InterPro" id="IPR008507">
    <property type="entry name" value="DUF789"/>
</dbReference>
<keyword evidence="3" id="KW-1185">Reference proteome</keyword>
<dbReference type="PANTHER" id="PTHR31343:SF8">
    <property type="entry name" value="OS07G0246600 PROTEIN"/>
    <property type="match status" value="1"/>
</dbReference>
<dbReference type="PANTHER" id="PTHR31343">
    <property type="entry name" value="T15D22.8"/>
    <property type="match status" value="1"/>
</dbReference>
<dbReference type="EMBL" id="JBGMDY010000003">
    <property type="protein sequence ID" value="KAL2341718.1"/>
    <property type="molecule type" value="Genomic_DNA"/>
</dbReference>
<sequence>MSISSGAAVTGGNMKRNHRYLSVNRFYYPPPLRKYRQEEKHKEEEQRSTLSENRPGSSSDCSISCSETTCDVSNLCRFLKHTTPHVPARCFPVSSKRRWKTAEEEWHAYYVLGDLWESFKEWSAYGVGVPLVLDGNECVTQYYNVSLSSIQLYVHPSEEHFPWLSWKQSNLSDESTLGLEKVSLRKPLKGSSNDEIESCSPRGQLIFEYFEHEIPYNRVPLADKISDLARQFPELKTYRSCDLSPASWVSLAWYPIYRIPTGPTLESLSACFLTFHSLSTTLQSPKNDGLHLSSRGRELSSKLSLPIFGLVFHKLKTSVWNCDGVSQGHKANSLLRAADNWIRLLQVNHPDYNYFMSRTELFLN</sequence>
<protein>
    <submittedName>
        <fullName evidence="2">Uncharacterized protein</fullName>
    </submittedName>
</protein>
<dbReference type="Proteomes" id="UP001603857">
    <property type="component" value="Unassembled WGS sequence"/>
</dbReference>
<proteinExistence type="predicted"/>
<name>A0ABD1N254_9FABA</name>
<evidence type="ECO:0000313" key="3">
    <source>
        <dbReference type="Proteomes" id="UP001603857"/>
    </source>
</evidence>
<dbReference type="Pfam" id="PF05623">
    <property type="entry name" value="DUF789"/>
    <property type="match status" value="1"/>
</dbReference>
<evidence type="ECO:0000256" key="1">
    <source>
        <dbReference type="SAM" id="MobiDB-lite"/>
    </source>
</evidence>